<feature type="compositionally biased region" description="Polar residues" evidence="1">
    <location>
        <begin position="113"/>
        <end position="126"/>
    </location>
</feature>
<feature type="region of interest" description="Disordered" evidence="1">
    <location>
        <begin position="252"/>
        <end position="275"/>
    </location>
</feature>
<dbReference type="Proteomes" id="UP000800235">
    <property type="component" value="Unassembled WGS sequence"/>
</dbReference>
<keyword evidence="4" id="KW-1185">Reference proteome</keyword>
<dbReference type="Pfam" id="PF00651">
    <property type="entry name" value="BTB"/>
    <property type="match status" value="1"/>
</dbReference>
<dbReference type="PROSITE" id="PS50097">
    <property type="entry name" value="BTB"/>
    <property type="match status" value="1"/>
</dbReference>
<dbReference type="InterPro" id="IPR011333">
    <property type="entry name" value="SKP1/BTB/POZ_sf"/>
</dbReference>
<protein>
    <recommendedName>
        <fullName evidence="2">BTB domain-containing protein</fullName>
    </recommendedName>
</protein>
<feature type="compositionally biased region" description="Polar residues" evidence="1">
    <location>
        <begin position="1"/>
        <end position="11"/>
    </location>
</feature>
<evidence type="ECO:0000259" key="2">
    <source>
        <dbReference type="PROSITE" id="PS50097"/>
    </source>
</evidence>
<evidence type="ECO:0000313" key="3">
    <source>
        <dbReference type="EMBL" id="KAF2426261.1"/>
    </source>
</evidence>
<dbReference type="AlphaFoldDB" id="A0A9P4NLM7"/>
<dbReference type="InterPro" id="IPR000210">
    <property type="entry name" value="BTB/POZ_dom"/>
</dbReference>
<sequence>MAPHSAESNGTGAAKLNGINASKMSKMGPPPRRVIPALPRSMENGRKKTPLRSVTPPTDKSSDESPAVASPVEVEVGAVEETSGGAIQESPTSPELPVTPVDDVPDVPDTPRTQEASLDLASSPSAIDQEPTPTELDPSLDIQSPDQDLTTENLPTEEQSIQNMPTHEEIARLNAAHPPPPPSGANVLHAIQTPPPGMHYSHPSMDTLSFGDMMNSQNNSPSGFVFPPPAPFIPGHQYHISHPPMMPPPGFGPNLAHNAGPMSRTGSQAAGSDLQSPVATTSSYYLELESTSSLKDHILHEFEHAEFFDCILAINDINSPSAYPSRLHAHSIILARSPIFLDMMRGKKDANSSADGLKHYSLNLKDKFLNTSDFEESLRYLYGEPLKPPHELEPGLRPFNLQDANNSPAPRLMKRALAHAAAGVYLQVPVIVTHSIECAKQLLRWDTIEHALAFALEGGLDSHWQSIAGPQNFDPEAQPSYGQIAGPFLKYITEFIVHNLPPNFIFFADAPQLTRTPRLPTSVESRPSISNPRLSLIQFGDMSSDSTGRPNFVVAMISSILVSLPFPVLKATLEHHHLGAVLGKAGVAALMHSVLEQREKRRTKVLAGGRVVSGGGNTYFAEALMFKELIFPDSRHGSGFTLARWVDDSAVGRVQAHANPQQKNGEGSTNSREADLFFGSWAGKSLA</sequence>
<evidence type="ECO:0000256" key="1">
    <source>
        <dbReference type="SAM" id="MobiDB-lite"/>
    </source>
</evidence>
<dbReference type="CDD" id="cd18186">
    <property type="entry name" value="BTB_POZ_ZBTB_KLHL-like"/>
    <property type="match status" value="1"/>
</dbReference>
<dbReference type="OrthoDB" id="5329403at2759"/>
<feature type="compositionally biased region" description="Polar residues" evidence="1">
    <location>
        <begin position="264"/>
        <end position="275"/>
    </location>
</feature>
<dbReference type="EMBL" id="MU007065">
    <property type="protein sequence ID" value="KAF2426261.1"/>
    <property type="molecule type" value="Genomic_DNA"/>
</dbReference>
<proteinExistence type="predicted"/>
<comment type="caution">
    <text evidence="3">The sequence shown here is derived from an EMBL/GenBank/DDBJ whole genome shotgun (WGS) entry which is preliminary data.</text>
</comment>
<gene>
    <name evidence="3" type="ORF">EJ08DRAFT_681310</name>
</gene>
<accession>A0A9P4NLM7</accession>
<organism evidence="3 4">
    <name type="scientific">Tothia fuscella</name>
    <dbReference type="NCBI Taxonomy" id="1048955"/>
    <lineage>
        <taxon>Eukaryota</taxon>
        <taxon>Fungi</taxon>
        <taxon>Dikarya</taxon>
        <taxon>Ascomycota</taxon>
        <taxon>Pezizomycotina</taxon>
        <taxon>Dothideomycetes</taxon>
        <taxon>Pleosporomycetidae</taxon>
        <taxon>Venturiales</taxon>
        <taxon>Cylindrosympodiaceae</taxon>
        <taxon>Tothia</taxon>
    </lineage>
</organism>
<feature type="compositionally biased region" description="Polar residues" evidence="1">
    <location>
        <begin position="141"/>
        <end position="150"/>
    </location>
</feature>
<reference evidence="3" key="1">
    <citation type="journal article" date="2020" name="Stud. Mycol.">
        <title>101 Dothideomycetes genomes: a test case for predicting lifestyles and emergence of pathogens.</title>
        <authorList>
            <person name="Haridas S."/>
            <person name="Albert R."/>
            <person name="Binder M."/>
            <person name="Bloem J."/>
            <person name="Labutti K."/>
            <person name="Salamov A."/>
            <person name="Andreopoulos B."/>
            <person name="Baker S."/>
            <person name="Barry K."/>
            <person name="Bills G."/>
            <person name="Bluhm B."/>
            <person name="Cannon C."/>
            <person name="Castanera R."/>
            <person name="Culley D."/>
            <person name="Daum C."/>
            <person name="Ezra D."/>
            <person name="Gonzalez J."/>
            <person name="Henrissat B."/>
            <person name="Kuo A."/>
            <person name="Liang C."/>
            <person name="Lipzen A."/>
            <person name="Lutzoni F."/>
            <person name="Magnuson J."/>
            <person name="Mondo S."/>
            <person name="Nolan M."/>
            <person name="Ohm R."/>
            <person name="Pangilinan J."/>
            <person name="Park H.-J."/>
            <person name="Ramirez L."/>
            <person name="Alfaro M."/>
            <person name="Sun H."/>
            <person name="Tritt A."/>
            <person name="Yoshinaga Y."/>
            <person name="Zwiers L.-H."/>
            <person name="Turgeon B."/>
            <person name="Goodwin S."/>
            <person name="Spatafora J."/>
            <person name="Crous P."/>
            <person name="Grigoriev I."/>
        </authorList>
    </citation>
    <scope>NUCLEOTIDE SEQUENCE</scope>
    <source>
        <strain evidence="3">CBS 130266</strain>
    </source>
</reference>
<dbReference type="Gene3D" id="3.30.710.10">
    <property type="entry name" value="Potassium Channel Kv1.1, Chain A"/>
    <property type="match status" value="1"/>
</dbReference>
<feature type="domain" description="BTB" evidence="2">
    <location>
        <begin position="308"/>
        <end position="390"/>
    </location>
</feature>
<name>A0A9P4NLM7_9PEZI</name>
<evidence type="ECO:0000313" key="4">
    <source>
        <dbReference type="Proteomes" id="UP000800235"/>
    </source>
</evidence>
<feature type="region of interest" description="Disordered" evidence="1">
    <location>
        <begin position="1"/>
        <end position="150"/>
    </location>
</feature>